<dbReference type="GO" id="GO:0030170">
    <property type="term" value="F:pyridoxal phosphate binding"/>
    <property type="evidence" value="ECO:0007669"/>
    <property type="project" value="InterPro"/>
</dbReference>
<accession>A0A9D7E1F6</accession>
<dbReference type="PANTHER" id="PTHR14237">
    <property type="entry name" value="MOLYBDOPTERIN COFACTOR SULFURASE MOSC"/>
    <property type="match status" value="1"/>
</dbReference>
<dbReference type="GO" id="GO:0030151">
    <property type="term" value="F:molybdenum ion binding"/>
    <property type="evidence" value="ECO:0007669"/>
    <property type="project" value="InterPro"/>
</dbReference>
<reference evidence="2" key="1">
    <citation type="submission" date="2020-10" db="EMBL/GenBank/DDBJ databases">
        <title>Connecting structure to function with the recovery of over 1000 high-quality activated sludge metagenome-assembled genomes encoding full-length rRNA genes using long-read sequencing.</title>
        <authorList>
            <person name="Singleton C.M."/>
            <person name="Petriglieri F."/>
            <person name="Kristensen J.M."/>
            <person name="Kirkegaard R.H."/>
            <person name="Michaelsen T.Y."/>
            <person name="Andersen M.H."/>
            <person name="Karst S.M."/>
            <person name="Dueholm M.S."/>
            <person name="Nielsen P.H."/>
            <person name="Albertsen M."/>
        </authorList>
    </citation>
    <scope>NUCLEOTIDE SEQUENCE</scope>
    <source>
        <strain evidence="2">Bjer_18-Q3-R1-45_BAT3C.347</strain>
    </source>
</reference>
<gene>
    <name evidence="2" type="ORF">IPH26_02615</name>
</gene>
<organism evidence="2 3">
    <name type="scientific">Candidatus Methylophosphatis roskildensis</name>
    <dbReference type="NCBI Taxonomy" id="2899263"/>
    <lineage>
        <taxon>Bacteria</taxon>
        <taxon>Pseudomonadati</taxon>
        <taxon>Pseudomonadota</taxon>
        <taxon>Betaproteobacteria</taxon>
        <taxon>Nitrosomonadales</taxon>
        <taxon>Sterolibacteriaceae</taxon>
        <taxon>Candidatus Methylophosphatis</taxon>
    </lineage>
</organism>
<dbReference type="InterPro" id="IPR005303">
    <property type="entry name" value="MOCOS_middle"/>
</dbReference>
<dbReference type="InterPro" id="IPR011037">
    <property type="entry name" value="Pyrv_Knase-like_insert_dom_sf"/>
</dbReference>
<dbReference type="Pfam" id="PF03473">
    <property type="entry name" value="MOSC"/>
    <property type="match status" value="1"/>
</dbReference>
<dbReference type="Proteomes" id="UP000807785">
    <property type="component" value="Unassembled WGS sequence"/>
</dbReference>
<dbReference type="EMBL" id="JADJEV010000001">
    <property type="protein sequence ID" value="MBK6971892.1"/>
    <property type="molecule type" value="Genomic_DNA"/>
</dbReference>
<dbReference type="PANTHER" id="PTHR14237:SF19">
    <property type="entry name" value="MITOCHONDRIAL AMIDOXIME REDUCING COMPONENT 1"/>
    <property type="match status" value="1"/>
</dbReference>
<comment type="caution">
    <text evidence="2">The sequence shown here is derived from an EMBL/GenBank/DDBJ whole genome shotgun (WGS) entry which is preliminary data.</text>
</comment>
<dbReference type="Pfam" id="PF03476">
    <property type="entry name" value="MOSC_N"/>
    <property type="match status" value="1"/>
</dbReference>
<evidence type="ECO:0000313" key="2">
    <source>
        <dbReference type="EMBL" id="MBK6971892.1"/>
    </source>
</evidence>
<protein>
    <submittedName>
        <fullName evidence="2">MOSC N-terminal beta barrel domain-containing protein</fullName>
    </submittedName>
</protein>
<dbReference type="PROSITE" id="PS51340">
    <property type="entry name" value="MOSC"/>
    <property type="match status" value="1"/>
</dbReference>
<proteinExistence type="predicted"/>
<sequence>MVTISGLWVYPIKSCRGIDLTTSILTADGLAWDRHWMLIDREGRFLTQRQFPRMTLIATQLGEDSLRVSATGLSDLQVPFGHEGEIVTASVWSDQCQAIDAGEPAASWFSEVLGTDCRLVAFDKRAKRISDPEFAGDSGASTLFSDGFALLVIGEGSLGALNERLIEKGAEAVSMARFRPNLVLRGVEAFDEDYIRELRGKRGLILRFVKPCARCLITNVDPATGMRDVTGEPLTTLNQFRIDRDFGTTFGQNAIVLGGAGDRVSIGDELQVNWNF</sequence>
<dbReference type="InterPro" id="IPR005302">
    <property type="entry name" value="MoCF_Sase_C"/>
</dbReference>
<feature type="domain" description="MOSC" evidence="1">
    <location>
        <begin position="117"/>
        <end position="273"/>
    </location>
</feature>
<evidence type="ECO:0000313" key="3">
    <source>
        <dbReference type="Proteomes" id="UP000807785"/>
    </source>
</evidence>
<dbReference type="SUPFAM" id="SSF50800">
    <property type="entry name" value="PK beta-barrel domain-like"/>
    <property type="match status" value="1"/>
</dbReference>
<dbReference type="GO" id="GO:0003824">
    <property type="term" value="F:catalytic activity"/>
    <property type="evidence" value="ECO:0007669"/>
    <property type="project" value="InterPro"/>
</dbReference>
<name>A0A9D7E1F6_9PROT</name>
<evidence type="ECO:0000259" key="1">
    <source>
        <dbReference type="PROSITE" id="PS51340"/>
    </source>
</evidence>
<dbReference type="SUPFAM" id="SSF141673">
    <property type="entry name" value="MOSC N-terminal domain-like"/>
    <property type="match status" value="1"/>
</dbReference>
<dbReference type="AlphaFoldDB" id="A0A9D7E1F6"/>